<sequence>MVALLIMVPRFIRYAAIQERLIGPDGTYPVIGRSSTYRFGAFQALAQAALQDSLPTNVTPAQVRCGLTAVVEKGIRAAGTFDEKGWLLPGVCGHQPALAESYIGIGSLYLCLAVFLPLGISENAAFWKEKDTDWSSKKIWQGEEIAIDHSI</sequence>
<evidence type="ECO:0000259" key="1">
    <source>
        <dbReference type="Pfam" id="PF10022"/>
    </source>
</evidence>
<dbReference type="InterPro" id="IPR016624">
    <property type="entry name" value="UCP014753"/>
</dbReference>
<dbReference type="EMBL" id="JABBPK010000001">
    <property type="protein sequence ID" value="NMO79436.1"/>
    <property type="molecule type" value="Genomic_DNA"/>
</dbReference>
<dbReference type="Proteomes" id="UP000588491">
    <property type="component" value="Unassembled WGS sequence"/>
</dbReference>
<comment type="caution">
    <text evidence="2">The sequence shown here is derived from an EMBL/GenBank/DDBJ whole genome shotgun (WGS) entry which is preliminary data.</text>
</comment>
<protein>
    <submittedName>
        <fullName evidence="2">DUF2264 domain-containing protein</fullName>
    </submittedName>
</protein>
<dbReference type="Pfam" id="PF10022">
    <property type="entry name" value="DUF2264"/>
    <property type="match status" value="1"/>
</dbReference>
<organism evidence="2 3">
    <name type="scientific">Niallia alba</name>
    <dbReference type="NCBI Taxonomy" id="2729105"/>
    <lineage>
        <taxon>Bacteria</taxon>
        <taxon>Bacillati</taxon>
        <taxon>Bacillota</taxon>
        <taxon>Bacilli</taxon>
        <taxon>Bacillales</taxon>
        <taxon>Bacillaceae</taxon>
        <taxon>Niallia</taxon>
    </lineage>
</organism>
<proteinExistence type="predicted"/>
<dbReference type="InterPro" id="IPR049349">
    <property type="entry name" value="DUF2264_N"/>
</dbReference>
<dbReference type="PANTHER" id="PTHR35339">
    <property type="entry name" value="LINALOOL DEHYDRATASE_ISOMERASE DOMAIN-CONTAINING PROTEIN"/>
    <property type="match status" value="1"/>
</dbReference>
<evidence type="ECO:0000313" key="2">
    <source>
        <dbReference type="EMBL" id="NMO79436.1"/>
    </source>
</evidence>
<evidence type="ECO:0000313" key="3">
    <source>
        <dbReference type="Proteomes" id="UP000588491"/>
    </source>
</evidence>
<accession>A0A7Y0KBW1</accession>
<reference evidence="2 3" key="1">
    <citation type="submission" date="2020-04" db="EMBL/GenBank/DDBJ databases">
        <title>Bacillus sp. UniB3 isolated from commercial digestive syrup.</title>
        <authorList>
            <person name="Thorat V."/>
            <person name="Kirdat K."/>
            <person name="Tiwarekar B."/>
            <person name="Yadav A."/>
        </authorList>
    </citation>
    <scope>NUCLEOTIDE SEQUENCE [LARGE SCALE GENOMIC DNA]</scope>
    <source>
        <strain evidence="2 3">UniB3</strain>
    </source>
</reference>
<dbReference type="PANTHER" id="PTHR35339:SF3">
    <property type="entry name" value="DUF2264 DOMAIN-CONTAINING PROTEIN"/>
    <property type="match status" value="1"/>
</dbReference>
<feature type="domain" description="DUF2264" evidence="1">
    <location>
        <begin position="10"/>
        <end position="134"/>
    </location>
</feature>
<gene>
    <name evidence="2" type="ORF">HHU08_21085</name>
</gene>
<keyword evidence="3" id="KW-1185">Reference proteome</keyword>
<name>A0A7Y0KBW1_9BACI</name>
<dbReference type="AlphaFoldDB" id="A0A7Y0KBW1"/>